<dbReference type="EMBL" id="LWUJ01000010">
    <property type="protein sequence ID" value="OAL10629.1"/>
    <property type="molecule type" value="Genomic_DNA"/>
</dbReference>
<name>A0A1A9QFY1_9MOLU</name>
<reference evidence="2" key="1">
    <citation type="submission" date="2016-04" db="EMBL/GenBank/DDBJ databases">
        <authorList>
            <person name="Quiroz-Castaneda R.E."/>
            <person name="Martinez-Ocampo F."/>
        </authorList>
    </citation>
    <scope>NUCLEOTIDE SEQUENCE [LARGE SCALE GENOMIC DNA]</scope>
    <source>
        <strain evidence="2">INIFAP01</strain>
    </source>
</reference>
<proteinExistence type="predicted"/>
<keyword evidence="2" id="KW-1185">Reference proteome</keyword>
<evidence type="ECO:0000313" key="1">
    <source>
        <dbReference type="EMBL" id="OAL10629.1"/>
    </source>
</evidence>
<dbReference type="Proteomes" id="UP000077623">
    <property type="component" value="Unassembled WGS sequence"/>
</dbReference>
<gene>
    <name evidence="1" type="ORF">A6V39_00995</name>
</gene>
<evidence type="ECO:0000313" key="2">
    <source>
        <dbReference type="Proteomes" id="UP000077623"/>
    </source>
</evidence>
<dbReference type="AlphaFoldDB" id="A0A1A9QFY1"/>
<organism evidence="1 2">
    <name type="scientific">Candidatus Mycoplasma haematobovis</name>
    <dbReference type="NCBI Taxonomy" id="432608"/>
    <lineage>
        <taxon>Bacteria</taxon>
        <taxon>Bacillati</taxon>
        <taxon>Mycoplasmatota</taxon>
        <taxon>Mollicutes</taxon>
        <taxon>Mycoplasmataceae</taxon>
        <taxon>Mycoplasma</taxon>
    </lineage>
</organism>
<accession>A0A1A9QFY1</accession>
<sequence length="148" mass="18041">MGTYLEAQGYTPLFNAKKEGFTKWKRNYLIYKDELRQLIPELEDSDKHGGFLLKQWCRVRLNQPFSKENYYYFDLTKKYCTMNIQNTILEEDDIRTIDEIPIEKQKELFNNPEQLLSQCKDWFRIPYTYQNYELFTKTKKTCATKNWI</sequence>
<comment type="caution">
    <text evidence="1">The sequence shown here is derived from an EMBL/GenBank/DDBJ whole genome shotgun (WGS) entry which is preliminary data.</text>
</comment>
<protein>
    <submittedName>
        <fullName evidence="1">Uncharacterized protein</fullName>
    </submittedName>
</protein>